<reference evidence="1" key="2">
    <citation type="submission" date="2020-07" db="EMBL/GenBank/DDBJ databases">
        <authorList>
            <person name="Vera ALvarez R."/>
            <person name="Arias-Moreno D.M."/>
            <person name="Jimenez-Jacinto V."/>
            <person name="Jimenez-Bremont J.F."/>
            <person name="Swaminathan K."/>
            <person name="Moose S.P."/>
            <person name="Guerrero-Gonzalez M.L."/>
            <person name="Marino-Ramirez L."/>
            <person name="Landsman D."/>
            <person name="Rodriguez-Kessler M."/>
            <person name="Delgado-Sanchez P."/>
        </authorList>
    </citation>
    <scope>NUCLEOTIDE SEQUENCE</scope>
    <source>
        <tissue evidence="1">Cladode</tissue>
    </source>
</reference>
<dbReference type="AlphaFoldDB" id="A0A7C9CQ90"/>
<proteinExistence type="predicted"/>
<dbReference type="EMBL" id="GISG01041711">
    <property type="protein sequence ID" value="MBA4623086.1"/>
    <property type="molecule type" value="Transcribed_RNA"/>
</dbReference>
<protein>
    <submittedName>
        <fullName evidence="1">Uncharacterized protein</fullName>
    </submittedName>
</protein>
<name>A0A7C9CQ90_OPUST</name>
<organism evidence="1">
    <name type="scientific">Opuntia streptacantha</name>
    <name type="common">Prickly pear cactus</name>
    <name type="synonym">Opuntia cardona</name>
    <dbReference type="NCBI Taxonomy" id="393608"/>
    <lineage>
        <taxon>Eukaryota</taxon>
        <taxon>Viridiplantae</taxon>
        <taxon>Streptophyta</taxon>
        <taxon>Embryophyta</taxon>
        <taxon>Tracheophyta</taxon>
        <taxon>Spermatophyta</taxon>
        <taxon>Magnoliopsida</taxon>
        <taxon>eudicotyledons</taxon>
        <taxon>Gunneridae</taxon>
        <taxon>Pentapetalae</taxon>
        <taxon>Caryophyllales</taxon>
        <taxon>Cactineae</taxon>
        <taxon>Cactaceae</taxon>
        <taxon>Opuntioideae</taxon>
        <taxon>Opuntia</taxon>
    </lineage>
</organism>
<sequence>MRESKIVLRGWPGAALTWQEMISRLLTPAQRTAPGAFPEENPSDAQVRIRRKGEGAEVKEIWLSCREAPKAIILVISRNYPLQFSSKSPPLMRWGWAIYILGICTQGLNGHLS</sequence>
<evidence type="ECO:0000313" key="1">
    <source>
        <dbReference type="EMBL" id="MBA4623086.1"/>
    </source>
</evidence>
<reference evidence="1" key="1">
    <citation type="journal article" date="2013" name="J. Plant Res.">
        <title>Effect of fungi and light on seed germination of three Opuntia species from semiarid lands of central Mexico.</title>
        <authorList>
            <person name="Delgado-Sanchez P."/>
            <person name="Jimenez-Bremont J.F."/>
            <person name="Guerrero-Gonzalez Mde L."/>
            <person name="Flores J."/>
        </authorList>
    </citation>
    <scope>NUCLEOTIDE SEQUENCE</scope>
    <source>
        <tissue evidence="1">Cladode</tissue>
    </source>
</reference>
<accession>A0A7C9CQ90</accession>